<dbReference type="PANTHER" id="PTHR31435:SF10">
    <property type="entry name" value="BSR4717 PROTEIN"/>
    <property type="match status" value="1"/>
</dbReference>
<dbReference type="CDD" id="cd04301">
    <property type="entry name" value="NAT_SF"/>
    <property type="match status" value="1"/>
</dbReference>
<proteinExistence type="predicted"/>
<evidence type="ECO:0000313" key="2">
    <source>
        <dbReference type="EMBL" id="MCG2614787.1"/>
    </source>
</evidence>
<keyword evidence="3" id="KW-1185">Reference proteome</keyword>
<dbReference type="RefSeq" id="WP_237871539.1">
    <property type="nucleotide sequence ID" value="NZ_JAKLTR010000006.1"/>
</dbReference>
<name>A0ABS9KR23_9BACT</name>
<dbReference type="InterPro" id="IPR016181">
    <property type="entry name" value="Acyl_CoA_acyltransferase"/>
</dbReference>
<sequence length="104" mass="11817">MNDVQLVKNSNGEGVFLIMDGREKVGEMVVSVDDKNITVYHTEVATSHEGKGLAKKLLDEMVAYARSQKLSVIPLCPYVHLQFKRHPDQYADIWNRSQEQEDPS</sequence>
<comment type="caution">
    <text evidence="2">The sequence shown here is derived from an EMBL/GenBank/DDBJ whole genome shotgun (WGS) entry which is preliminary data.</text>
</comment>
<dbReference type="PROSITE" id="PS51729">
    <property type="entry name" value="GNAT_YJDJ"/>
    <property type="match status" value="1"/>
</dbReference>
<accession>A0ABS9KR23</accession>
<protein>
    <submittedName>
        <fullName evidence="2">N-acetyltransferase</fullName>
    </submittedName>
</protein>
<dbReference type="Proteomes" id="UP001165367">
    <property type="component" value="Unassembled WGS sequence"/>
</dbReference>
<dbReference type="Gene3D" id="3.40.630.30">
    <property type="match status" value="1"/>
</dbReference>
<evidence type="ECO:0000259" key="1">
    <source>
        <dbReference type="PROSITE" id="PS51729"/>
    </source>
</evidence>
<organism evidence="2 3">
    <name type="scientific">Terrimonas ginsenosidimutans</name>
    <dbReference type="NCBI Taxonomy" id="2908004"/>
    <lineage>
        <taxon>Bacteria</taxon>
        <taxon>Pseudomonadati</taxon>
        <taxon>Bacteroidota</taxon>
        <taxon>Chitinophagia</taxon>
        <taxon>Chitinophagales</taxon>
        <taxon>Chitinophagaceae</taxon>
        <taxon>Terrimonas</taxon>
    </lineage>
</organism>
<feature type="domain" description="N-acetyltransferase" evidence="1">
    <location>
        <begin position="8"/>
        <end position="95"/>
    </location>
</feature>
<gene>
    <name evidence="2" type="ORF">LZZ85_10865</name>
</gene>
<dbReference type="EMBL" id="JAKLTR010000006">
    <property type="protein sequence ID" value="MCG2614787.1"/>
    <property type="molecule type" value="Genomic_DNA"/>
</dbReference>
<dbReference type="InterPro" id="IPR045057">
    <property type="entry name" value="Gcn5-rel_NAT"/>
</dbReference>
<dbReference type="SUPFAM" id="SSF55729">
    <property type="entry name" value="Acyl-CoA N-acyltransferases (Nat)"/>
    <property type="match status" value="1"/>
</dbReference>
<dbReference type="InterPro" id="IPR031165">
    <property type="entry name" value="GNAT_YJDJ"/>
</dbReference>
<dbReference type="PANTHER" id="PTHR31435">
    <property type="entry name" value="PROTEIN NATD1"/>
    <property type="match status" value="1"/>
</dbReference>
<evidence type="ECO:0000313" key="3">
    <source>
        <dbReference type="Proteomes" id="UP001165367"/>
    </source>
</evidence>
<reference evidence="2" key="1">
    <citation type="submission" date="2022-01" db="EMBL/GenBank/DDBJ databases">
        <authorList>
            <person name="Jo J.-H."/>
            <person name="Im W.-T."/>
        </authorList>
    </citation>
    <scope>NUCLEOTIDE SEQUENCE</scope>
    <source>
        <strain evidence="2">NA20</strain>
    </source>
</reference>
<dbReference type="Pfam" id="PF14542">
    <property type="entry name" value="Acetyltransf_CG"/>
    <property type="match status" value="1"/>
</dbReference>